<proteinExistence type="predicted"/>
<reference evidence="2" key="1">
    <citation type="journal article" date="2014" name="Int. J. Syst. Evol. Microbiol.">
        <title>Complete genome sequence of Corynebacterium casei LMG S-19264T (=DSM 44701T), isolated from a smear-ripened cheese.</title>
        <authorList>
            <consortium name="US DOE Joint Genome Institute (JGI-PGF)"/>
            <person name="Walter F."/>
            <person name="Albersmeier A."/>
            <person name="Kalinowski J."/>
            <person name="Ruckert C."/>
        </authorList>
    </citation>
    <scope>NUCLEOTIDE SEQUENCE</scope>
    <source>
        <strain evidence="2">CGMCC 1.12187</strain>
    </source>
</reference>
<dbReference type="RefSeq" id="WP_188534066.1">
    <property type="nucleotide sequence ID" value="NZ_BMEQ01000001.1"/>
</dbReference>
<gene>
    <name evidence="2" type="ORF">GCM10011374_03180</name>
</gene>
<accession>A0A917LN20</accession>
<dbReference type="EMBL" id="BMEQ01000001">
    <property type="protein sequence ID" value="GGG44231.1"/>
    <property type="molecule type" value="Genomic_DNA"/>
</dbReference>
<comment type="caution">
    <text evidence="2">The sequence shown here is derived from an EMBL/GenBank/DDBJ whole genome shotgun (WGS) entry which is preliminary data.</text>
</comment>
<protein>
    <recommendedName>
        <fullName evidence="1">Helix-turn-helix domain-containing protein</fullName>
    </recommendedName>
</protein>
<evidence type="ECO:0000313" key="3">
    <source>
        <dbReference type="Proteomes" id="UP000638848"/>
    </source>
</evidence>
<reference evidence="2" key="2">
    <citation type="submission" date="2020-09" db="EMBL/GenBank/DDBJ databases">
        <authorList>
            <person name="Sun Q."/>
            <person name="Zhou Y."/>
        </authorList>
    </citation>
    <scope>NUCLEOTIDE SEQUENCE</scope>
    <source>
        <strain evidence="2">CGMCC 1.12187</strain>
    </source>
</reference>
<dbReference type="InterPro" id="IPR041657">
    <property type="entry name" value="HTH_17"/>
</dbReference>
<keyword evidence="3" id="KW-1185">Reference proteome</keyword>
<name>A0A917LN20_9MICC</name>
<dbReference type="Pfam" id="PF12728">
    <property type="entry name" value="HTH_17"/>
    <property type="match status" value="1"/>
</dbReference>
<evidence type="ECO:0000259" key="1">
    <source>
        <dbReference type="Pfam" id="PF12728"/>
    </source>
</evidence>
<dbReference type="SUPFAM" id="SSF46955">
    <property type="entry name" value="Putative DNA-binding domain"/>
    <property type="match status" value="1"/>
</dbReference>
<feature type="domain" description="Helix-turn-helix" evidence="1">
    <location>
        <begin position="3"/>
        <end position="54"/>
    </location>
</feature>
<evidence type="ECO:0000313" key="2">
    <source>
        <dbReference type="EMBL" id="GGG44231.1"/>
    </source>
</evidence>
<dbReference type="InterPro" id="IPR009061">
    <property type="entry name" value="DNA-bd_dom_put_sf"/>
</dbReference>
<organism evidence="2 3">
    <name type="scientific">Kocuria dechangensis</name>
    <dbReference type="NCBI Taxonomy" id="1176249"/>
    <lineage>
        <taxon>Bacteria</taxon>
        <taxon>Bacillati</taxon>
        <taxon>Actinomycetota</taxon>
        <taxon>Actinomycetes</taxon>
        <taxon>Micrococcales</taxon>
        <taxon>Micrococcaceae</taxon>
        <taxon>Kocuria</taxon>
    </lineage>
</organism>
<dbReference type="AlphaFoldDB" id="A0A917LN20"/>
<dbReference type="Proteomes" id="UP000638848">
    <property type="component" value="Unassembled WGS sequence"/>
</dbReference>
<sequence length="55" mass="6452">MEWFTLDEVAARYKVPKKTVYNWNTTGTGPEYIRAGRHVRYSSDSLSAWEEAQRV</sequence>